<accession>A0ABY9KTB5</accession>
<comment type="similarity">
    <text evidence="2">Belongs to the GtrA family.</text>
</comment>
<keyword evidence="3 6" id="KW-0812">Transmembrane</keyword>
<dbReference type="RefSeq" id="WP_348026874.1">
    <property type="nucleotide sequence ID" value="NZ_CP129113.1"/>
</dbReference>
<dbReference type="InterPro" id="IPR051401">
    <property type="entry name" value="GtrA_CellWall_Glycosyl"/>
</dbReference>
<evidence type="ECO:0000256" key="4">
    <source>
        <dbReference type="ARBA" id="ARBA00022989"/>
    </source>
</evidence>
<reference evidence="8" key="1">
    <citation type="submission" date="2023-06" db="EMBL/GenBank/DDBJ databases">
        <title>A Treasure from Seagulls: Isolation and Description of Aciduricobacillus qingdaonensis gen. nov., sp. nov., a Rare Obligately Uric Acid-utilizing Member in the Family Bacillaceae.</title>
        <authorList>
            <person name="Liu W."/>
            <person name="Wang B."/>
        </authorList>
    </citation>
    <scope>NUCLEOTIDE SEQUENCE</scope>
    <source>
        <strain evidence="8">44XB</strain>
    </source>
</reference>
<feature type="transmembrane region" description="Helical" evidence="6">
    <location>
        <begin position="7"/>
        <end position="29"/>
    </location>
</feature>
<evidence type="ECO:0000256" key="1">
    <source>
        <dbReference type="ARBA" id="ARBA00004141"/>
    </source>
</evidence>
<proteinExistence type="inferred from homology"/>
<protein>
    <submittedName>
        <fullName evidence="8">GtrA family protein</fullName>
    </submittedName>
</protein>
<keyword evidence="5 6" id="KW-0472">Membrane</keyword>
<feature type="transmembrane region" description="Helical" evidence="6">
    <location>
        <begin position="104"/>
        <end position="122"/>
    </location>
</feature>
<dbReference type="PANTHER" id="PTHR38459">
    <property type="entry name" value="PROPHAGE BACTOPRENOL-LINKED GLUCOSE TRANSLOCASE HOMOLOG"/>
    <property type="match status" value="1"/>
</dbReference>
<evidence type="ECO:0000256" key="3">
    <source>
        <dbReference type="ARBA" id="ARBA00022692"/>
    </source>
</evidence>
<dbReference type="PANTHER" id="PTHR38459:SF1">
    <property type="entry name" value="PROPHAGE BACTOPRENOL-LINKED GLUCOSE TRANSLOCASE HOMOLOG"/>
    <property type="match status" value="1"/>
</dbReference>
<dbReference type="Pfam" id="PF04138">
    <property type="entry name" value="GtrA_DPMS_TM"/>
    <property type="match status" value="1"/>
</dbReference>
<evidence type="ECO:0000256" key="5">
    <source>
        <dbReference type="ARBA" id="ARBA00023136"/>
    </source>
</evidence>
<feature type="transmembrane region" description="Helical" evidence="6">
    <location>
        <begin position="35"/>
        <end position="55"/>
    </location>
</feature>
<name>A0ABY9KTB5_9BACI</name>
<dbReference type="Proteomes" id="UP001180087">
    <property type="component" value="Chromosome"/>
</dbReference>
<comment type="subcellular location">
    <subcellularLocation>
        <location evidence="1">Membrane</location>
        <topology evidence="1">Multi-pass membrane protein</topology>
    </subcellularLocation>
</comment>
<evidence type="ECO:0000256" key="2">
    <source>
        <dbReference type="ARBA" id="ARBA00009399"/>
    </source>
</evidence>
<feature type="transmembrane region" description="Helical" evidence="6">
    <location>
        <begin position="75"/>
        <end position="92"/>
    </location>
</feature>
<feature type="domain" description="GtrA/DPMS transmembrane" evidence="7">
    <location>
        <begin position="10"/>
        <end position="118"/>
    </location>
</feature>
<dbReference type="EMBL" id="CP129113">
    <property type="protein sequence ID" value="WLV24144.1"/>
    <property type="molecule type" value="Genomic_DNA"/>
</dbReference>
<gene>
    <name evidence="8" type="ORF">QR721_10915</name>
</gene>
<dbReference type="InterPro" id="IPR007267">
    <property type="entry name" value="GtrA_DPMS_TM"/>
</dbReference>
<organism evidence="8 9">
    <name type="scientific">Aciduricibacillus chroicocephali</name>
    <dbReference type="NCBI Taxonomy" id="3054939"/>
    <lineage>
        <taxon>Bacteria</taxon>
        <taxon>Bacillati</taxon>
        <taxon>Bacillota</taxon>
        <taxon>Bacilli</taxon>
        <taxon>Bacillales</taxon>
        <taxon>Bacillaceae</taxon>
        <taxon>Aciduricibacillus</taxon>
    </lineage>
</organism>
<keyword evidence="9" id="KW-1185">Reference proteome</keyword>
<evidence type="ECO:0000256" key="6">
    <source>
        <dbReference type="SAM" id="Phobius"/>
    </source>
</evidence>
<evidence type="ECO:0000259" key="7">
    <source>
        <dbReference type="Pfam" id="PF04138"/>
    </source>
</evidence>
<sequence>MRLFQHEFFKFVVVGCINTATYYALYLILLNIFGVYYFAAHIIAFAISLVVSFFLNTHYTYGVKPTWSKFIRYPLTQAANTVITSALLYLFVDMLGLNASLAPIAALFFTVPITFFMTGKILKVS</sequence>
<evidence type="ECO:0000313" key="9">
    <source>
        <dbReference type="Proteomes" id="UP001180087"/>
    </source>
</evidence>
<evidence type="ECO:0000313" key="8">
    <source>
        <dbReference type="EMBL" id="WLV24144.1"/>
    </source>
</evidence>
<keyword evidence="4 6" id="KW-1133">Transmembrane helix</keyword>